<dbReference type="Proteomes" id="UP001055811">
    <property type="component" value="Linkage Group LG01"/>
</dbReference>
<evidence type="ECO:0000313" key="1">
    <source>
        <dbReference type="EMBL" id="KAI3788696.1"/>
    </source>
</evidence>
<proteinExistence type="predicted"/>
<keyword evidence="2" id="KW-1185">Reference proteome</keyword>
<sequence>MAEISRKIDVEKLMSYSDDLVQLLKNEKDINDLKHCVEISDALRSRCRSDYAAVQSSLEAITNEIKDLEEQRSLIEERGQVFKKLKQDELKAQMKISMFASVTKIIPDLNDQSKMISGSILLRKQQHSTCHHEYLSRYTHYSSIPPLYQSKPPTQLNLTNNFPVVLHESKECVLRSVIRKSDREIEMEGGVIDERIGNKRGRDEKGSIGRLEKRPSGMVVLEEYSGDEMINGVKYEEEKPTPGGDGGGGGGLFSQLIVNLVNSPKSSQQPEEKNGDEGGGEDGGALSNGGEVVAEKEDGGGEVEENEEDGGDDIVAQLPATLSDVFKIEDTAPATDEASILLHSIIHD</sequence>
<reference evidence="2" key="1">
    <citation type="journal article" date="2022" name="Mol. Ecol. Resour.">
        <title>The genomes of chicory, endive, great burdock and yacon provide insights into Asteraceae palaeo-polyploidization history and plant inulin production.</title>
        <authorList>
            <person name="Fan W."/>
            <person name="Wang S."/>
            <person name="Wang H."/>
            <person name="Wang A."/>
            <person name="Jiang F."/>
            <person name="Liu H."/>
            <person name="Zhao H."/>
            <person name="Xu D."/>
            <person name="Zhang Y."/>
        </authorList>
    </citation>
    <scope>NUCLEOTIDE SEQUENCE [LARGE SCALE GENOMIC DNA]</scope>
    <source>
        <strain evidence="2">cv. Punajuju</strain>
    </source>
</reference>
<evidence type="ECO:0000313" key="2">
    <source>
        <dbReference type="Proteomes" id="UP001055811"/>
    </source>
</evidence>
<name>A0ACB9H079_CICIN</name>
<comment type="caution">
    <text evidence="1">The sequence shown here is derived from an EMBL/GenBank/DDBJ whole genome shotgun (WGS) entry which is preliminary data.</text>
</comment>
<organism evidence="1 2">
    <name type="scientific">Cichorium intybus</name>
    <name type="common">Chicory</name>
    <dbReference type="NCBI Taxonomy" id="13427"/>
    <lineage>
        <taxon>Eukaryota</taxon>
        <taxon>Viridiplantae</taxon>
        <taxon>Streptophyta</taxon>
        <taxon>Embryophyta</taxon>
        <taxon>Tracheophyta</taxon>
        <taxon>Spermatophyta</taxon>
        <taxon>Magnoliopsida</taxon>
        <taxon>eudicotyledons</taxon>
        <taxon>Gunneridae</taxon>
        <taxon>Pentapetalae</taxon>
        <taxon>asterids</taxon>
        <taxon>campanulids</taxon>
        <taxon>Asterales</taxon>
        <taxon>Asteraceae</taxon>
        <taxon>Cichorioideae</taxon>
        <taxon>Cichorieae</taxon>
        <taxon>Cichoriinae</taxon>
        <taxon>Cichorium</taxon>
    </lineage>
</organism>
<gene>
    <name evidence="1" type="ORF">L2E82_01469</name>
</gene>
<dbReference type="EMBL" id="CM042009">
    <property type="protein sequence ID" value="KAI3788696.1"/>
    <property type="molecule type" value="Genomic_DNA"/>
</dbReference>
<protein>
    <submittedName>
        <fullName evidence="1">Uncharacterized protein</fullName>
    </submittedName>
</protein>
<accession>A0ACB9H079</accession>
<reference evidence="1 2" key="2">
    <citation type="journal article" date="2022" name="Mol. Ecol. Resour.">
        <title>The genomes of chicory, endive, great burdock and yacon provide insights into Asteraceae paleo-polyploidization history and plant inulin production.</title>
        <authorList>
            <person name="Fan W."/>
            <person name="Wang S."/>
            <person name="Wang H."/>
            <person name="Wang A."/>
            <person name="Jiang F."/>
            <person name="Liu H."/>
            <person name="Zhao H."/>
            <person name="Xu D."/>
            <person name="Zhang Y."/>
        </authorList>
    </citation>
    <scope>NUCLEOTIDE SEQUENCE [LARGE SCALE GENOMIC DNA]</scope>
    <source>
        <strain evidence="2">cv. Punajuju</strain>
        <tissue evidence="1">Leaves</tissue>
    </source>
</reference>